<dbReference type="GO" id="GO:0005524">
    <property type="term" value="F:ATP binding"/>
    <property type="evidence" value="ECO:0007669"/>
    <property type="project" value="UniProtKB-KW"/>
</dbReference>
<evidence type="ECO:0000256" key="4">
    <source>
        <dbReference type="ARBA" id="ARBA00022840"/>
    </source>
</evidence>
<dbReference type="InterPro" id="IPR004582">
    <property type="entry name" value="Checkpoint_prot_Rad17_Rad24"/>
</dbReference>
<keyword evidence="2" id="KW-0547">Nucleotide-binding</keyword>
<dbReference type="GO" id="GO:0006281">
    <property type="term" value="P:DNA repair"/>
    <property type="evidence" value="ECO:0007669"/>
    <property type="project" value="InterPro"/>
</dbReference>
<dbReference type="GO" id="GO:0033314">
    <property type="term" value="P:mitotic DNA replication checkpoint signaling"/>
    <property type="evidence" value="ECO:0007669"/>
    <property type="project" value="TreeGrafter"/>
</dbReference>
<organism evidence="7 8">
    <name type="scientific">Onchocerca flexuosa</name>
    <dbReference type="NCBI Taxonomy" id="387005"/>
    <lineage>
        <taxon>Eukaryota</taxon>
        <taxon>Metazoa</taxon>
        <taxon>Ecdysozoa</taxon>
        <taxon>Nematoda</taxon>
        <taxon>Chromadorea</taxon>
        <taxon>Rhabditida</taxon>
        <taxon>Spirurina</taxon>
        <taxon>Spiruromorpha</taxon>
        <taxon>Filarioidea</taxon>
        <taxon>Onchocercidae</taxon>
        <taxon>Onchocerca</taxon>
    </lineage>
</organism>
<dbReference type="GO" id="GO:0003682">
    <property type="term" value="F:chromatin binding"/>
    <property type="evidence" value="ECO:0007669"/>
    <property type="project" value="TreeGrafter"/>
</dbReference>
<evidence type="ECO:0000256" key="3">
    <source>
        <dbReference type="ARBA" id="ARBA00022763"/>
    </source>
</evidence>
<keyword evidence="6" id="KW-0131">Cell cycle</keyword>
<dbReference type="PANTHER" id="PTHR12172:SF0">
    <property type="entry name" value="CELL CYCLE CHECKPOINT PROTEIN RAD17"/>
    <property type="match status" value="1"/>
</dbReference>
<evidence type="ECO:0000313" key="7">
    <source>
        <dbReference type="EMBL" id="OZC11164.1"/>
    </source>
</evidence>
<comment type="subcellular location">
    <subcellularLocation>
        <location evidence="1">Nucleus</location>
    </subcellularLocation>
</comment>
<reference evidence="7 8" key="1">
    <citation type="submission" date="2015-12" db="EMBL/GenBank/DDBJ databases">
        <title>Draft genome of the nematode, Onchocerca flexuosa.</title>
        <authorList>
            <person name="Mitreva M."/>
        </authorList>
    </citation>
    <scope>NUCLEOTIDE SEQUENCE [LARGE SCALE GENOMIC DNA]</scope>
    <source>
        <strain evidence="7">Red Deer</strain>
    </source>
</reference>
<protein>
    <submittedName>
        <fullName evidence="7">Uncharacterized protein</fullName>
    </submittedName>
</protein>
<keyword evidence="5" id="KW-0539">Nucleus</keyword>
<keyword evidence="3" id="KW-0227">DNA damage</keyword>
<evidence type="ECO:0000256" key="1">
    <source>
        <dbReference type="ARBA" id="ARBA00004123"/>
    </source>
</evidence>
<dbReference type="GO" id="GO:0000077">
    <property type="term" value="P:DNA damage checkpoint signaling"/>
    <property type="evidence" value="ECO:0007669"/>
    <property type="project" value="TreeGrafter"/>
</dbReference>
<dbReference type="PANTHER" id="PTHR12172">
    <property type="entry name" value="CELL CYCLE CHECKPOINT PROTEIN RAD17"/>
    <property type="match status" value="1"/>
</dbReference>
<evidence type="ECO:0000256" key="5">
    <source>
        <dbReference type="ARBA" id="ARBA00023242"/>
    </source>
</evidence>
<evidence type="ECO:0000256" key="6">
    <source>
        <dbReference type="ARBA" id="ARBA00023306"/>
    </source>
</evidence>
<dbReference type="OrthoDB" id="5827900at2759"/>
<dbReference type="AlphaFoldDB" id="A0A238C1A9"/>
<dbReference type="GO" id="GO:0003689">
    <property type="term" value="F:DNA clamp loader activity"/>
    <property type="evidence" value="ECO:0007669"/>
    <property type="project" value="TreeGrafter"/>
</dbReference>
<gene>
    <name evidence="7" type="ORF">X798_01579</name>
</gene>
<evidence type="ECO:0000313" key="8">
    <source>
        <dbReference type="Proteomes" id="UP000242913"/>
    </source>
</evidence>
<dbReference type="EMBL" id="KZ269981">
    <property type="protein sequence ID" value="OZC11164.1"/>
    <property type="molecule type" value="Genomic_DNA"/>
</dbReference>
<keyword evidence="4" id="KW-0067">ATP-binding</keyword>
<accession>A0A238C1A9</accession>
<name>A0A238C1A9_9BILA</name>
<proteinExistence type="predicted"/>
<evidence type="ECO:0000256" key="2">
    <source>
        <dbReference type="ARBA" id="ARBA00022741"/>
    </source>
</evidence>
<keyword evidence="8" id="KW-1185">Reference proteome</keyword>
<sequence length="383" mass="44342">MLHATLKNTIKNTVCMYIFIMSDVASCWYLNPKRVLPANIRYQLGFEELAFNASATIFLSKALRRIASLLKINVSPLQIKRIANNSNGDIRTAIHNLQLCFDGSREFIEIFPLHSSILIDPYHSLGKLLYAKRCNNADDNWKKAEEKLKIELREVYSRDYPPKDDVTEVLNKSGMNAEKLVMFIHEHELNFAPSLSSYLSILNNISLFDSALGRWEVRIDSILSSYMSEVAARSTIFHNFGCKSRQGRGIYHFHKPRCHDEDFQLFSRKKEIHAAFPSHIYGEILTLNSLTNILKYHFPVENKFEFNEKKQLLLTCYDCRTLPLIRLIRPPTLNNYQNQLLVSMDSALCTSFTVNQSPTNRMPSRRSPIYEENQFDIEEIDLS</sequence>
<dbReference type="GO" id="GO:0005634">
    <property type="term" value="C:nucleus"/>
    <property type="evidence" value="ECO:0007669"/>
    <property type="project" value="UniProtKB-SubCell"/>
</dbReference>
<dbReference type="Gene3D" id="1.10.8.60">
    <property type="match status" value="1"/>
</dbReference>
<dbReference type="Proteomes" id="UP000242913">
    <property type="component" value="Unassembled WGS sequence"/>
</dbReference>